<dbReference type="Pfam" id="PF02386">
    <property type="entry name" value="TrkH"/>
    <property type="match status" value="1"/>
</dbReference>
<reference evidence="12" key="4">
    <citation type="submission" date="2016-11" db="EMBL/GenBank/DDBJ databases">
        <authorList>
            <person name="Jaros S."/>
            <person name="Januszkiewicz K."/>
            <person name="Wedrychowicz H."/>
        </authorList>
    </citation>
    <scope>NUCLEOTIDE SEQUENCE [LARGE SCALE GENOMIC DNA]</scope>
    <source>
        <strain evidence="12">DSM 1682</strain>
    </source>
</reference>
<feature type="transmembrane region" description="Helical" evidence="8">
    <location>
        <begin position="231"/>
        <end position="249"/>
    </location>
</feature>
<dbReference type="EMBL" id="CP014223">
    <property type="protein sequence ID" value="AMJ40237.1"/>
    <property type="molecule type" value="Genomic_DNA"/>
</dbReference>
<gene>
    <name evidence="9" type="primary">ntpJ_2</name>
    <name evidence="9" type="ORF">CPRO_06350</name>
    <name evidence="10" type="ORF">SAMN02745151_00843</name>
</gene>
<name>A0A0X8V8W9_ANAPI</name>
<evidence type="ECO:0000256" key="4">
    <source>
        <dbReference type="ARBA" id="ARBA00022692"/>
    </source>
</evidence>
<evidence type="ECO:0000256" key="6">
    <source>
        <dbReference type="ARBA" id="ARBA00023065"/>
    </source>
</evidence>
<protein>
    <submittedName>
        <fullName evidence="9">Potassium/sodium uptake protein NtpJ</fullName>
    </submittedName>
    <submittedName>
        <fullName evidence="10">Trk system potassium uptake protein TrkH</fullName>
    </submittedName>
</protein>
<dbReference type="PANTHER" id="PTHR32024">
    <property type="entry name" value="TRK SYSTEM POTASSIUM UPTAKE PROTEIN TRKG-RELATED"/>
    <property type="match status" value="1"/>
</dbReference>
<keyword evidence="5 8" id="KW-1133">Transmembrane helix</keyword>
<feature type="transmembrane region" description="Helical" evidence="8">
    <location>
        <begin position="73"/>
        <end position="96"/>
    </location>
</feature>
<feature type="transmembrane region" description="Helical" evidence="8">
    <location>
        <begin position="350"/>
        <end position="369"/>
    </location>
</feature>
<keyword evidence="2" id="KW-0813">Transport</keyword>
<evidence type="ECO:0000313" key="10">
    <source>
        <dbReference type="EMBL" id="SHE46963.1"/>
    </source>
</evidence>
<evidence type="ECO:0000313" key="12">
    <source>
        <dbReference type="Proteomes" id="UP000184204"/>
    </source>
</evidence>
<dbReference type="GO" id="GO:0030001">
    <property type="term" value="P:metal ion transport"/>
    <property type="evidence" value="ECO:0007669"/>
    <property type="project" value="UniProtKB-ARBA"/>
</dbReference>
<evidence type="ECO:0000256" key="2">
    <source>
        <dbReference type="ARBA" id="ARBA00022448"/>
    </source>
</evidence>
<dbReference type="Proteomes" id="UP000068026">
    <property type="component" value="Chromosome"/>
</dbReference>
<dbReference type="InterPro" id="IPR003445">
    <property type="entry name" value="Cat_transpt"/>
</dbReference>
<evidence type="ECO:0000256" key="7">
    <source>
        <dbReference type="ARBA" id="ARBA00023136"/>
    </source>
</evidence>
<keyword evidence="11" id="KW-1185">Reference proteome</keyword>
<dbReference type="GO" id="GO:0008324">
    <property type="term" value="F:monoatomic cation transmembrane transporter activity"/>
    <property type="evidence" value="ECO:0007669"/>
    <property type="project" value="InterPro"/>
</dbReference>
<feature type="transmembrane region" description="Helical" evidence="8">
    <location>
        <begin position="406"/>
        <end position="427"/>
    </location>
</feature>
<reference evidence="9 11" key="1">
    <citation type="journal article" date="2016" name="Genome Announc.">
        <title>Complete Genome Sequence of the Amino Acid-Fermenting Clostridium propionicum X2 (DSM 1682).</title>
        <authorList>
            <person name="Poehlein A."/>
            <person name="Schlien K."/>
            <person name="Chowdhury N.P."/>
            <person name="Gottschalk G."/>
            <person name="Buckel W."/>
            <person name="Daniel R."/>
        </authorList>
    </citation>
    <scope>NUCLEOTIDE SEQUENCE [LARGE SCALE GENOMIC DNA]</scope>
    <source>
        <strain evidence="9 11">X2</strain>
    </source>
</reference>
<dbReference type="AlphaFoldDB" id="A0A0X8V8W9"/>
<evidence type="ECO:0000256" key="5">
    <source>
        <dbReference type="ARBA" id="ARBA00022989"/>
    </source>
</evidence>
<feature type="transmembrane region" description="Helical" evidence="8">
    <location>
        <begin position="375"/>
        <end position="394"/>
    </location>
</feature>
<keyword evidence="3" id="KW-1003">Cell membrane</keyword>
<evidence type="ECO:0000313" key="9">
    <source>
        <dbReference type="EMBL" id="AMJ40237.1"/>
    </source>
</evidence>
<dbReference type="Proteomes" id="UP000184204">
    <property type="component" value="Unassembled WGS sequence"/>
</dbReference>
<sequence>MKHFADISPMKVILFGYCFIILIGALLLIMPFASQDGKYTDFLTAIFTATSATCVTGLIVVNTYTHWSFFGQLIILCLIQIGGIGFMTFCIAAISLTKKKIGYISRSLMQNSISAPQLAGIVRMTKFVIYGTLLVEGSGVLFLSNFYIPRYGLSKGIWYSIFHSISAFCNAGFDLMGEKTEFISFTAQVGNLYVNLILMLLIIVGGLGFFVWQDLLESKLHFSRMHLHTKLVIFLSSILVIGGAVLLYTSEKGGAEFQMLNFSERIIASFFQSVSARTAGFNTIDIGSMTQTGQFLIICLMFIGGSPGSTAGGIKTTTFAVLTLSVLTTFWHRKSIEVFGRRMEEGITRLASCVFMIYLFLVCFAAMVISRIEGIPLLSALFESVSAIATVGLTTGITPILGNTSLILLIVLMIIGRAGSLTMLLAFSSRKNPAVSTLPLEKIQIG</sequence>
<feature type="transmembrane region" description="Helical" evidence="8">
    <location>
        <begin position="189"/>
        <end position="211"/>
    </location>
</feature>
<keyword evidence="7 8" id="KW-0472">Membrane</keyword>
<keyword evidence="6" id="KW-0406">Ion transport</keyword>
<keyword evidence="4 8" id="KW-0812">Transmembrane</keyword>
<dbReference type="KEGG" id="cpro:CPRO_06350"/>
<dbReference type="PANTHER" id="PTHR32024:SF1">
    <property type="entry name" value="KTR SYSTEM POTASSIUM UPTAKE PROTEIN B"/>
    <property type="match status" value="1"/>
</dbReference>
<proteinExistence type="predicted"/>
<evidence type="ECO:0000256" key="3">
    <source>
        <dbReference type="ARBA" id="ARBA00022475"/>
    </source>
</evidence>
<accession>A0A0X8V8W9</accession>
<dbReference type="EMBL" id="FQUA01000002">
    <property type="protein sequence ID" value="SHE46963.1"/>
    <property type="molecule type" value="Genomic_DNA"/>
</dbReference>
<dbReference type="RefSeq" id="WP_072743445.1">
    <property type="nucleotide sequence ID" value="NZ_CP014223.1"/>
</dbReference>
<feature type="transmembrane region" description="Helical" evidence="8">
    <location>
        <begin position="12"/>
        <end position="30"/>
    </location>
</feature>
<comment type="subcellular location">
    <subcellularLocation>
        <location evidence="1">Cell membrane</location>
        <topology evidence="1">Multi-pass membrane protein</topology>
    </subcellularLocation>
</comment>
<feature type="transmembrane region" description="Helical" evidence="8">
    <location>
        <begin position="42"/>
        <end position="61"/>
    </location>
</feature>
<evidence type="ECO:0000256" key="8">
    <source>
        <dbReference type="SAM" id="Phobius"/>
    </source>
</evidence>
<dbReference type="GO" id="GO:0005886">
    <property type="term" value="C:plasma membrane"/>
    <property type="evidence" value="ECO:0007669"/>
    <property type="project" value="UniProtKB-SubCell"/>
</dbReference>
<reference evidence="10" key="3">
    <citation type="submission" date="2016-11" db="EMBL/GenBank/DDBJ databases">
        <authorList>
            <person name="Varghese N."/>
            <person name="Submissions S."/>
        </authorList>
    </citation>
    <scope>NUCLEOTIDE SEQUENCE</scope>
    <source>
        <strain evidence="10">DSM 1682</strain>
    </source>
</reference>
<feature type="transmembrane region" description="Helical" evidence="8">
    <location>
        <begin position="127"/>
        <end position="144"/>
    </location>
</feature>
<evidence type="ECO:0000313" key="11">
    <source>
        <dbReference type="Proteomes" id="UP000068026"/>
    </source>
</evidence>
<evidence type="ECO:0000256" key="1">
    <source>
        <dbReference type="ARBA" id="ARBA00004651"/>
    </source>
</evidence>
<reference evidence="11" key="2">
    <citation type="submission" date="2016-01" db="EMBL/GenBank/DDBJ databases">
        <authorList>
            <person name="Poehlein A."/>
            <person name="Schlien K."/>
            <person name="Gottschalk G."/>
            <person name="Buckel W."/>
            <person name="Daniel R."/>
        </authorList>
    </citation>
    <scope>NUCLEOTIDE SEQUENCE [LARGE SCALE GENOMIC DNA]</scope>
    <source>
        <strain evidence="11">X2</strain>
    </source>
</reference>
<organism evidence="10 12">
    <name type="scientific">Anaerotignum propionicum DSM 1682</name>
    <dbReference type="NCBI Taxonomy" id="991789"/>
    <lineage>
        <taxon>Bacteria</taxon>
        <taxon>Bacillati</taxon>
        <taxon>Bacillota</taxon>
        <taxon>Clostridia</taxon>
        <taxon>Lachnospirales</taxon>
        <taxon>Anaerotignaceae</taxon>
        <taxon>Anaerotignum</taxon>
    </lineage>
</organism>